<dbReference type="Pfam" id="PF24722">
    <property type="entry name" value="DUF7674"/>
    <property type="match status" value="1"/>
</dbReference>
<dbReference type="InterPro" id="IPR056091">
    <property type="entry name" value="DUF7674"/>
</dbReference>
<evidence type="ECO:0000313" key="3">
    <source>
        <dbReference type="Proteomes" id="UP000198601"/>
    </source>
</evidence>
<organism evidence="2 3">
    <name type="scientific">Paenibacillus tianmuensis</name>
    <dbReference type="NCBI Taxonomy" id="624147"/>
    <lineage>
        <taxon>Bacteria</taxon>
        <taxon>Bacillati</taxon>
        <taxon>Bacillota</taxon>
        <taxon>Bacilli</taxon>
        <taxon>Bacillales</taxon>
        <taxon>Paenibacillaceae</taxon>
        <taxon>Paenibacillus</taxon>
    </lineage>
</organism>
<name>A0A1G4TFR5_9BACL</name>
<sequence>MEHPIVRQDVMTLLVRACPSYRNRRMTYLDENYTEGDEQLLYLDLADFARHLISLFKANEIQEFPEIFSRRFAYYWR</sequence>
<protein>
    <recommendedName>
        <fullName evidence="1">DUF7674 domain-containing protein</fullName>
    </recommendedName>
</protein>
<accession>A0A1G4TFR5</accession>
<evidence type="ECO:0000313" key="2">
    <source>
        <dbReference type="EMBL" id="SCW80204.1"/>
    </source>
</evidence>
<gene>
    <name evidence="2" type="ORF">SAMN04487970_10517</name>
</gene>
<dbReference type="EMBL" id="FMTT01000051">
    <property type="protein sequence ID" value="SCW80204.1"/>
    <property type="molecule type" value="Genomic_DNA"/>
</dbReference>
<keyword evidence="3" id="KW-1185">Reference proteome</keyword>
<feature type="domain" description="DUF7674" evidence="1">
    <location>
        <begin position="12"/>
        <end position="68"/>
    </location>
</feature>
<reference evidence="3" key="1">
    <citation type="submission" date="2016-10" db="EMBL/GenBank/DDBJ databases">
        <authorList>
            <person name="Varghese N."/>
            <person name="Submissions S."/>
        </authorList>
    </citation>
    <scope>NUCLEOTIDE SEQUENCE [LARGE SCALE GENOMIC DNA]</scope>
    <source>
        <strain evidence="3">CGMCC 1.8946</strain>
    </source>
</reference>
<proteinExistence type="predicted"/>
<dbReference type="Proteomes" id="UP000198601">
    <property type="component" value="Unassembled WGS sequence"/>
</dbReference>
<dbReference type="AlphaFoldDB" id="A0A1G4TFR5"/>
<evidence type="ECO:0000259" key="1">
    <source>
        <dbReference type="Pfam" id="PF24722"/>
    </source>
</evidence>